<gene>
    <name evidence="3" type="ORF">Tdes44962_MAKER04385</name>
</gene>
<reference evidence="3 4" key="2">
    <citation type="journal article" date="2021" name="Curr. Genet.">
        <title>Genetic response to nitrogen starvation in the aggressive Eucalyptus foliar pathogen Teratosphaeria destructans.</title>
        <authorList>
            <person name="Havenga M."/>
            <person name="Wingfield B.D."/>
            <person name="Wingfield M.J."/>
            <person name="Dreyer L.L."/>
            <person name="Roets F."/>
            <person name="Aylward J."/>
        </authorList>
    </citation>
    <scope>NUCLEOTIDE SEQUENCE [LARGE SCALE GENOMIC DNA]</scope>
    <source>
        <strain evidence="3">CMW44962</strain>
    </source>
</reference>
<protein>
    <recommendedName>
        <fullName evidence="2">Secreted protein CSS2 C-terminal domain-containing protein</fullName>
    </recommendedName>
</protein>
<feature type="domain" description="Secreted protein CSS2 C-terminal" evidence="2">
    <location>
        <begin position="59"/>
        <end position="185"/>
    </location>
</feature>
<comment type="caution">
    <text evidence="3">The sequence shown here is derived from an EMBL/GenBank/DDBJ whole genome shotgun (WGS) entry which is preliminary data.</text>
</comment>
<dbReference type="OrthoDB" id="5059029at2759"/>
<evidence type="ECO:0000313" key="3">
    <source>
        <dbReference type="EMBL" id="KAH9824565.1"/>
    </source>
</evidence>
<sequence>MWLSSGTAKMRSTLVWLLASTLLSWSATALPTTSDAGEKMIMQYHEIDLAAYEMTSNNTTQALEARKQVKVCGKTFEVSFDRCLSVGSFMSSIAFGVASLVSAKSDGATCTAESFENNNYQYAVRAKGNCHTTAQRETIEGAIEHYMDKEVPDSVCGVQCMKLTHGGNWQGYVVWGAPDYDWKKYLDMCATVNTLGHCESGGSKYIGVGG</sequence>
<reference evidence="3 4" key="1">
    <citation type="journal article" date="2018" name="IMA Fungus">
        <title>IMA Genome-F 10: Nine draft genome sequences of Claviceps purpurea s.lat., including C. arundinis, C. humidiphila, and C. cf. spartinae, pseudomolecules for the pitch canker pathogen Fusarium circinatum, draft genome of Davidsoniella eucalypti, Grosmannia galeiformis, Quambalaria eucalypti, and Teratosphaeria destructans.</title>
        <authorList>
            <person name="Wingfield B.D."/>
            <person name="Liu M."/>
            <person name="Nguyen H.D."/>
            <person name="Lane F.A."/>
            <person name="Morgan S.W."/>
            <person name="De Vos L."/>
            <person name="Wilken P.M."/>
            <person name="Duong T.A."/>
            <person name="Aylward J."/>
            <person name="Coetzee M.P."/>
            <person name="Dadej K."/>
            <person name="De Beer Z.W."/>
            <person name="Findlay W."/>
            <person name="Havenga M."/>
            <person name="Kolarik M."/>
            <person name="Menzies J.G."/>
            <person name="Naidoo K."/>
            <person name="Pochopski O."/>
            <person name="Shoukouhi P."/>
            <person name="Santana Q.C."/>
            <person name="Seifert K.A."/>
            <person name="Soal N."/>
            <person name="Steenkamp E.T."/>
            <person name="Tatham C.T."/>
            <person name="van der Nest M.A."/>
            <person name="Wingfield M.J."/>
        </authorList>
    </citation>
    <scope>NUCLEOTIDE SEQUENCE [LARGE SCALE GENOMIC DNA]</scope>
    <source>
        <strain evidence="3">CMW44962</strain>
    </source>
</reference>
<dbReference type="Proteomes" id="UP001138500">
    <property type="component" value="Unassembled WGS sequence"/>
</dbReference>
<feature type="chain" id="PRO_5040873230" description="Secreted protein CSS2 C-terminal domain-containing protein" evidence="1">
    <location>
        <begin position="30"/>
        <end position="210"/>
    </location>
</feature>
<accession>A0A9W7W004</accession>
<name>A0A9W7W004_9PEZI</name>
<evidence type="ECO:0000313" key="4">
    <source>
        <dbReference type="Proteomes" id="UP001138500"/>
    </source>
</evidence>
<dbReference type="AlphaFoldDB" id="A0A9W7W004"/>
<keyword evidence="1" id="KW-0732">Signal</keyword>
<evidence type="ECO:0000256" key="1">
    <source>
        <dbReference type="SAM" id="SignalP"/>
    </source>
</evidence>
<keyword evidence="4" id="KW-1185">Reference proteome</keyword>
<dbReference type="EMBL" id="RIBY02002145">
    <property type="protein sequence ID" value="KAH9824565.1"/>
    <property type="molecule type" value="Genomic_DNA"/>
</dbReference>
<proteinExistence type="predicted"/>
<dbReference type="InterPro" id="IPR046624">
    <property type="entry name" value="CSS2_C"/>
</dbReference>
<feature type="signal peptide" evidence="1">
    <location>
        <begin position="1"/>
        <end position="29"/>
    </location>
</feature>
<organism evidence="3 4">
    <name type="scientific">Teratosphaeria destructans</name>
    <dbReference type="NCBI Taxonomy" id="418781"/>
    <lineage>
        <taxon>Eukaryota</taxon>
        <taxon>Fungi</taxon>
        <taxon>Dikarya</taxon>
        <taxon>Ascomycota</taxon>
        <taxon>Pezizomycotina</taxon>
        <taxon>Dothideomycetes</taxon>
        <taxon>Dothideomycetidae</taxon>
        <taxon>Mycosphaerellales</taxon>
        <taxon>Teratosphaeriaceae</taxon>
        <taxon>Teratosphaeria</taxon>
    </lineage>
</organism>
<evidence type="ECO:0000259" key="2">
    <source>
        <dbReference type="Pfam" id="PF20521"/>
    </source>
</evidence>
<dbReference type="Pfam" id="PF20521">
    <property type="entry name" value="DUF6736"/>
    <property type="match status" value="1"/>
</dbReference>